<feature type="region of interest" description="Disordered" evidence="1">
    <location>
        <begin position="86"/>
        <end position="111"/>
    </location>
</feature>
<reference evidence="3" key="1">
    <citation type="submission" date="2020-08" db="EMBL/GenBank/DDBJ databases">
        <title>Whole genome shotgun sequence of Polymorphospora rubra NBRC 101157.</title>
        <authorList>
            <person name="Komaki H."/>
            <person name="Tamura T."/>
        </authorList>
    </citation>
    <scope>NUCLEOTIDE SEQUENCE</scope>
    <source>
        <strain evidence="3">NBRC 101157</strain>
    </source>
</reference>
<dbReference type="EMBL" id="AP023359">
    <property type="protein sequence ID" value="BCJ65601.1"/>
    <property type="molecule type" value="Genomic_DNA"/>
</dbReference>
<dbReference type="Proteomes" id="UP000680866">
    <property type="component" value="Chromosome"/>
</dbReference>
<accession>A0A810MWM1</accession>
<sequence length="258" mass="26930">MFGIGRRKTHGQLAKSELSESFDHLRQAATHAAGGVGAAVGPRVHSAREYMEPTAGRIRDGAMSRWGATMAALAPLAVAASDGARQAGTVARKAKGKNLKKLRRSESKRSGRKWPMITGLVVAGAAVGTVGAIAMRRRQQQQWEEYDPSRPLDTLPDDPTSGIDTAPDNPLRDPSAGRSPTGERVGAMGDRTAAAMDEAKNRAAASLKEAKDKASSAADSASSKAKSVAESAKQNTGNAMKPDGVMSNASAPSRNSRS</sequence>
<feature type="region of interest" description="Disordered" evidence="1">
    <location>
        <begin position="139"/>
        <end position="258"/>
    </location>
</feature>
<feature type="transmembrane region" description="Helical" evidence="2">
    <location>
        <begin position="114"/>
        <end position="135"/>
    </location>
</feature>
<gene>
    <name evidence="3" type="ORF">Prubr_26220</name>
</gene>
<proteinExistence type="predicted"/>
<evidence type="ECO:0000256" key="2">
    <source>
        <dbReference type="SAM" id="Phobius"/>
    </source>
</evidence>
<evidence type="ECO:0000256" key="1">
    <source>
        <dbReference type="SAM" id="MobiDB-lite"/>
    </source>
</evidence>
<evidence type="ECO:0000313" key="4">
    <source>
        <dbReference type="Proteomes" id="UP000680866"/>
    </source>
</evidence>
<dbReference type="RefSeq" id="WP_212825152.1">
    <property type="nucleotide sequence ID" value="NZ_AP023359.1"/>
</dbReference>
<feature type="compositionally biased region" description="Low complexity" evidence="1">
    <location>
        <begin position="247"/>
        <end position="258"/>
    </location>
</feature>
<keyword evidence="2" id="KW-1133">Transmembrane helix</keyword>
<feature type="compositionally biased region" description="Low complexity" evidence="1">
    <location>
        <begin position="215"/>
        <end position="233"/>
    </location>
</feature>
<feature type="compositionally biased region" description="Basic residues" evidence="1">
    <location>
        <begin position="92"/>
        <end position="103"/>
    </location>
</feature>
<keyword evidence="2" id="KW-0812">Transmembrane</keyword>
<dbReference type="AlphaFoldDB" id="A0A810MWM1"/>
<keyword evidence="4" id="KW-1185">Reference proteome</keyword>
<name>A0A810MWM1_9ACTN</name>
<evidence type="ECO:0000313" key="3">
    <source>
        <dbReference type="EMBL" id="BCJ65601.1"/>
    </source>
</evidence>
<keyword evidence="2" id="KW-0472">Membrane</keyword>
<protein>
    <submittedName>
        <fullName evidence="3">Uncharacterized protein</fullName>
    </submittedName>
</protein>
<organism evidence="3 4">
    <name type="scientific">Polymorphospora rubra</name>
    <dbReference type="NCBI Taxonomy" id="338584"/>
    <lineage>
        <taxon>Bacteria</taxon>
        <taxon>Bacillati</taxon>
        <taxon>Actinomycetota</taxon>
        <taxon>Actinomycetes</taxon>
        <taxon>Micromonosporales</taxon>
        <taxon>Micromonosporaceae</taxon>
        <taxon>Polymorphospora</taxon>
    </lineage>
</organism>
<dbReference type="KEGG" id="pry:Prubr_26220"/>